<dbReference type="InterPro" id="IPR029063">
    <property type="entry name" value="SAM-dependent_MTases_sf"/>
</dbReference>
<dbReference type="EMBL" id="GU071098">
    <property type="protein sequence ID" value="ADO98319.1"/>
    <property type="molecule type" value="Genomic_DNA"/>
</dbReference>
<evidence type="ECO:0008006" key="3">
    <source>
        <dbReference type="Google" id="ProtNLM"/>
    </source>
</evidence>
<gene>
    <name evidence="1" type="ORF">SSSM7_254</name>
</gene>
<reference evidence="1 2" key="1">
    <citation type="journal article" date="2010" name="Environ. Microbiol.">
        <title>Genomic analysis of oceanic cyanobacterial myoviruses compared with T4-like myoviruses from diverse hosts and environments.</title>
        <authorList>
            <person name="Sullivan M.B."/>
            <person name="Huang K.H."/>
            <person name="Ignacio-Espinoza J.C."/>
            <person name="Berlin A.M."/>
            <person name="Kelly L."/>
            <person name="Weigele P.R."/>
            <person name="DeFrancesco A.S."/>
            <person name="Kern S.E."/>
            <person name="Thompson L.R."/>
            <person name="Young S."/>
            <person name="Yandava C."/>
            <person name="Fu R."/>
            <person name="Krastins B."/>
            <person name="Chase M."/>
            <person name="Sarracino D."/>
            <person name="Osburne M.S."/>
            <person name="Henn M.R."/>
            <person name="Chisholm S.W."/>
        </authorList>
    </citation>
    <scope>NUCLEOTIDE SEQUENCE [LARGE SCALE GENOMIC DNA]</scope>
    <source>
        <strain evidence="1">8109-3</strain>
    </source>
</reference>
<sequence length="195" mass="22295">MRKVTKKNIKLDKDAIKTLDISHLAEQSLNPNDWLTAGQSEYRLYSWLSTQFNDSIILDVGTRTGGSALALSYNDKNKVISYDLVEQGATEGIKKDNIEFKIQDFRTDDLNWDHVSIIMIDVDPHDGTAEEEMFEYLEEKGWSGIVLLDDIGPQWPEIEDFWNRITFPKINVTEVGHMSGTGLVNFDEKHSVAWL</sequence>
<name>E3SLH1_9CAUD</name>
<keyword evidence="2" id="KW-1185">Reference proteome</keyword>
<dbReference type="Gene3D" id="3.40.50.150">
    <property type="entry name" value="Vaccinia Virus protein VP39"/>
    <property type="match status" value="1"/>
</dbReference>
<dbReference type="RefSeq" id="YP_004324306.1">
    <property type="nucleotide sequence ID" value="NC_015287.1"/>
</dbReference>
<accession>E3SLH1</accession>
<dbReference type="KEGG" id="vg:10328822"/>
<evidence type="ECO:0000313" key="2">
    <source>
        <dbReference type="Proteomes" id="UP000006527"/>
    </source>
</evidence>
<organism evidence="1 2">
    <name type="scientific">Synechococcus phage S-SSM7</name>
    <dbReference type="NCBI Taxonomy" id="445686"/>
    <lineage>
        <taxon>Viruses</taxon>
        <taxon>Duplodnaviria</taxon>
        <taxon>Heunggongvirae</taxon>
        <taxon>Uroviricota</taxon>
        <taxon>Caudoviricetes</taxon>
        <taxon>Pantevenvirales</taxon>
        <taxon>Kyanoviridae</taxon>
        <taxon>Lipsvirus</taxon>
        <taxon>Lipsvirus ssm7</taxon>
    </lineage>
</organism>
<evidence type="ECO:0000313" key="1">
    <source>
        <dbReference type="EMBL" id="ADO98319.1"/>
    </source>
</evidence>
<dbReference type="Proteomes" id="UP000006527">
    <property type="component" value="Segment"/>
</dbReference>
<dbReference type="SUPFAM" id="SSF53335">
    <property type="entry name" value="S-adenosyl-L-methionine-dependent methyltransferases"/>
    <property type="match status" value="1"/>
</dbReference>
<proteinExistence type="predicted"/>
<protein>
    <recommendedName>
        <fullName evidence="3">Methyltransferase</fullName>
    </recommendedName>
</protein>
<dbReference type="GeneID" id="10328822"/>